<protein>
    <submittedName>
        <fullName evidence="2">Uncharacterized protein</fullName>
    </submittedName>
</protein>
<feature type="transmembrane region" description="Helical" evidence="1">
    <location>
        <begin position="57"/>
        <end position="79"/>
    </location>
</feature>
<evidence type="ECO:0000313" key="3">
    <source>
        <dbReference type="Proteomes" id="UP001648503"/>
    </source>
</evidence>
<keyword evidence="1" id="KW-1133">Transmembrane helix</keyword>
<evidence type="ECO:0000313" key="2">
    <source>
        <dbReference type="EMBL" id="KAH6600348.1"/>
    </source>
</evidence>
<proteinExistence type="predicted"/>
<keyword evidence="1" id="KW-0812">Transmembrane</keyword>
<name>A0ABQ8FLH1_9FUNG</name>
<dbReference type="Proteomes" id="UP001648503">
    <property type="component" value="Unassembled WGS sequence"/>
</dbReference>
<keyword evidence="1" id="KW-0472">Membrane</keyword>
<organism evidence="2 3">
    <name type="scientific">Batrachochytrium salamandrivorans</name>
    <dbReference type="NCBI Taxonomy" id="1357716"/>
    <lineage>
        <taxon>Eukaryota</taxon>
        <taxon>Fungi</taxon>
        <taxon>Fungi incertae sedis</taxon>
        <taxon>Chytridiomycota</taxon>
        <taxon>Chytridiomycota incertae sedis</taxon>
        <taxon>Chytridiomycetes</taxon>
        <taxon>Rhizophydiales</taxon>
        <taxon>Rhizophydiales incertae sedis</taxon>
        <taxon>Batrachochytrium</taxon>
    </lineage>
</organism>
<evidence type="ECO:0000256" key="1">
    <source>
        <dbReference type="SAM" id="Phobius"/>
    </source>
</evidence>
<dbReference type="EMBL" id="JAFCIX010000040">
    <property type="protein sequence ID" value="KAH6600348.1"/>
    <property type="molecule type" value="Genomic_DNA"/>
</dbReference>
<gene>
    <name evidence="2" type="ORF">BASA50_002359</name>
</gene>
<keyword evidence="3" id="KW-1185">Reference proteome</keyword>
<accession>A0ABQ8FLH1</accession>
<reference evidence="2 3" key="1">
    <citation type="submission" date="2021-02" db="EMBL/GenBank/DDBJ databases">
        <title>Variation within the Batrachochytrium salamandrivorans European outbreak.</title>
        <authorList>
            <person name="Kelly M."/>
            <person name="Pasmans F."/>
            <person name="Shea T.P."/>
            <person name="Munoz J.F."/>
            <person name="Carranza S."/>
            <person name="Cuomo C.A."/>
            <person name="Martel A."/>
        </authorList>
    </citation>
    <scope>NUCLEOTIDE SEQUENCE [LARGE SCALE GENOMIC DNA]</scope>
    <source>
        <strain evidence="2 3">AMFP18/2</strain>
    </source>
</reference>
<comment type="caution">
    <text evidence="2">The sequence shown here is derived from an EMBL/GenBank/DDBJ whole genome shotgun (WGS) entry which is preliminary data.</text>
</comment>
<sequence>MPIDSDDTAGLLVPMQVFSEQSAPSVRINMYRATAVRRTRPPDMVDIFCIRKVSPCLAFKTCLMSIILLLVAGVFYSLWQVQFGSAAINDDTILTPNPLRGP</sequence>